<dbReference type="EMBL" id="QLLR01000006">
    <property type="protein sequence ID" value="RAJ32198.1"/>
    <property type="molecule type" value="Genomic_DNA"/>
</dbReference>
<dbReference type="AlphaFoldDB" id="A0A327STH0"/>
<proteinExistence type="predicted"/>
<comment type="caution">
    <text evidence="1">The sequence shown here is derived from an EMBL/GenBank/DDBJ whole genome shotgun (WGS) entry which is preliminary data.</text>
</comment>
<name>A0A327STH0_9SPHI</name>
<organism evidence="1 2">
    <name type="scientific">Pedobacter cryoconitis</name>
    <dbReference type="NCBI Taxonomy" id="188932"/>
    <lineage>
        <taxon>Bacteria</taxon>
        <taxon>Pseudomonadati</taxon>
        <taxon>Bacteroidota</taxon>
        <taxon>Sphingobacteriia</taxon>
        <taxon>Sphingobacteriales</taxon>
        <taxon>Sphingobacteriaceae</taxon>
        <taxon>Pedobacter</taxon>
    </lineage>
</organism>
<gene>
    <name evidence="1" type="ORF">LY11_01881</name>
</gene>
<accession>A0A327STH0</accession>
<dbReference type="OrthoDB" id="1147047at2"/>
<evidence type="ECO:0000313" key="2">
    <source>
        <dbReference type="Proteomes" id="UP000249754"/>
    </source>
</evidence>
<dbReference type="RefSeq" id="WP_111633432.1">
    <property type="nucleotide sequence ID" value="NZ_QLLR01000006.1"/>
</dbReference>
<dbReference type="Proteomes" id="UP000249754">
    <property type="component" value="Unassembled WGS sequence"/>
</dbReference>
<protein>
    <submittedName>
        <fullName evidence="1">YD repeat-containing protein</fullName>
    </submittedName>
</protein>
<evidence type="ECO:0000313" key="1">
    <source>
        <dbReference type="EMBL" id="RAJ32198.1"/>
    </source>
</evidence>
<reference evidence="1 2" key="1">
    <citation type="submission" date="2018-06" db="EMBL/GenBank/DDBJ databases">
        <title>Genomic Encyclopedia of Archaeal and Bacterial Type Strains, Phase II (KMG-II): from individual species to whole genera.</title>
        <authorList>
            <person name="Goeker M."/>
        </authorList>
    </citation>
    <scope>NUCLEOTIDE SEQUENCE [LARGE SCALE GENOMIC DNA]</scope>
    <source>
        <strain evidence="1 2">DSM 14825</strain>
    </source>
</reference>
<sequence length="368" mass="43712">MKEIADLKRKIEHFTKADFEQLKSETENQVAVWFWATSDLYNPEPFHYESNNWSKGRKLKAAPAKKANHHHYGLNEAGEIIVVRQYTSFEQYFYETFFIRTQNTITCYRFSYDDQEIESISEFYEEQGQLIKHITVADSQCICDHADYHYDSHQKLIEKKCHLEFDNFETNRDHQYKYDQFGLLETITENQERVIYQKPDKSISFTQLTAMAEERLFAVLQRNIHENPIQEELFCLYIHYGNTDFFPPAIAYGTKAEKEQLQTEGKNAKWIIWNPADYKYNIEVSMDQETENFFDFYNQETEMKQKYAAAKKAILNVTLKLKAGLNKFKLNKTSDFVIVAADDEQADLKKNFKFLNPELFEQFKKDLP</sequence>
<dbReference type="STRING" id="188932.AY601_1909"/>